<protein>
    <submittedName>
        <fullName evidence="1">Uncharacterized protein</fullName>
    </submittedName>
</protein>
<dbReference type="EMBL" id="BAABKB010000004">
    <property type="protein sequence ID" value="GAA5004950.1"/>
    <property type="molecule type" value="Genomic_DNA"/>
</dbReference>
<dbReference type="RefSeq" id="WP_345645205.1">
    <property type="nucleotide sequence ID" value="NZ_BAABKB010000004.1"/>
</dbReference>
<sequence>MNQRRDTYRAALQRGPEVIAPPRHTKVTEFRTRYVRVTIELDPDLPRDLTRWVRPPVAALLRAGAAALRPLKSTP</sequence>
<dbReference type="Proteomes" id="UP001501759">
    <property type="component" value="Unassembled WGS sequence"/>
</dbReference>
<organism evidence="1 2">
    <name type="scientific">Streptomyces siamensis</name>
    <dbReference type="NCBI Taxonomy" id="1274986"/>
    <lineage>
        <taxon>Bacteria</taxon>
        <taxon>Bacillati</taxon>
        <taxon>Actinomycetota</taxon>
        <taxon>Actinomycetes</taxon>
        <taxon>Kitasatosporales</taxon>
        <taxon>Streptomycetaceae</taxon>
        <taxon>Streptomyces</taxon>
    </lineage>
</organism>
<name>A0ABP9IP76_9ACTN</name>
<gene>
    <name evidence="1" type="ORF">GCM10023335_21470</name>
</gene>
<evidence type="ECO:0000313" key="2">
    <source>
        <dbReference type="Proteomes" id="UP001501759"/>
    </source>
</evidence>
<accession>A0ABP9IP76</accession>
<evidence type="ECO:0000313" key="1">
    <source>
        <dbReference type="EMBL" id="GAA5004950.1"/>
    </source>
</evidence>
<reference evidence="2" key="1">
    <citation type="journal article" date="2019" name="Int. J. Syst. Evol. Microbiol.">
        <title>The Global Catalogue of Microorganisms (GCM) 10K type strain sequencing project: providing services to taxonomists for standard genome sequencing and annotation.</title>
        <authorList>
            <consortium name="The Broad Institute Genomics Platform"/>
            <consortium name="The Broad Institute Genome Sequencing Center for Infectious Disease"/>
            <person name="Wu L."/>
            <person name="Ma J."/>
        </authorList>
    </citation>
    <scope>NUCLEOTIDE SEQUENCE [LARGE SCALE GENOMIC DNA]</scope>
    <source>
        <strain evidence="2">JCM 18409</strain>
    </source>
</reference>
<keyword evidence="2" id="KW-1185">Reference proteome</keyword>
<proteinExistence type="predicted"/>
<comment type="caution">
    <text evidence="1">The sequence shown here is derived from an EMBL/GenBank/DDBJ whole genome shotgun (WGS) entry which is preliminary data.</text>
</comment>